<sequence length="152" mass="16664">MGINTPCQTAVIQSRGTDYISTSLLSKILHWIAPVPNTSISFQTINAPDGWTTDPDEMDLEYYWADGVRGKQAAAYRGLDNPTPLMRLSPSDGGDQFLFTSGGKFYLWNMTSDDVSIITSPTSQEDIVKALGAMLTDAGSDDLKMEFVDLKE</sequence>
<proteinExistence type="predicted"/>
<gene>
    <name evidence="1" type="ORF">FAUST_4994</name>
</gene>
<comment type="caution">
    <text evidence="1">The sequence shown here is derived from an EMBL/GenBank/DDBJ whole genome shotgun (WGS) entry which is preliminary data.</text>
</comment>
<protein>
    <submittedName>
        <fullName evidence="1">Uncharacterized protein</fullName>
    </submittedName>
</protein>
<dbReference type="EMBL" id="JAAMOD010000127">
    <property type="protein sequence ID" value="KAF5239353.1"/>
    <property type="molecule type" value="Genomic_DNA"/>
</dbReference>
<evidence type="ECO:0000313" key="2">
    <source>
        <dbReference type="Proteomes" id="UP000537989"/>
    </source>
</evidence>
<organism evidence="1 2">
    <name type="scientific">Fusarium austroamericanum</name>
    <dbReference type="NCBI Taxonomy" id="282268"/>
    <lineage>
        <taxon>Eukaryota</taxon>
        <taxon>Fungi</taxon>
        <taxon>Dikarya</taxon>
        <taxon>Ascomycota</taxon>
        <taxon>Pezizomycotina</taxon>
        <taxon>Sordariomycetes</taxon>
        <taxon>Hypocreomycetidae</taxon>
        <taxon>Hypocreales</taxon>
        <taxon>Nectriaceae</taxon>
        <taxon>Fusarium</taxon>
    </lineage>
</organism>
<reference evidence="1 2" key="1">
    <citation type="submission" date="2020-02" db="EMBL/GenBank/DDBJ databases">
        <title>Identification and distribution of gene clusters putatively required for synthesis of sphingolipid metabolism inhibitors in phylogenetically diverse species of the filamentous fungus Fusarium.</title>
        <authorList>
            <person name="Kim H.-S."/>
            <person name="Busman M."/>
            <person name="Brown D.W."/>
            <person name="Divon H."/>
            <person name="Uhlig S."/>
            <person name="Proctor R.H."/>
        </authorList>
    </citation>
    <scope>NUCLEOTIDE SEQUENCE [LARGE SCALE GENOMIC DNA]</scope>
    <source>
        <strain evidence="1 2">NRRL 2903</strain>
    </source>
</reference>
<dbReference type="AlphaFoldDB" id="A0AAN6C1Z0"/>
<accession>A0AAN6C1Z0</accession>
<name>A0AAN6C1Z0_FUSAU</name>
<evidence type="ECO:0000313" key="1">
    <source>
        <dbReference type="EMBL" id="KAF5239353.1"/>
    </source>
</evidence>
<dbReference type="Proteomes" id="UP000537989">
    <property type="component" value="Unassembled WGS sequence"/>
</dbReference>
<keyword evidence="2" id="KW-1185">Reference proteome</keyword>